<feature type="transmembrane region" description="Helical" evidence="1">
    <location>
        <begin position="58"/>
        <end position="76"/>
    </location>
</feature>
<feature type="transmembrane region" description="Helical" evidence="1">
    <location>
        <begin position="109"/>
        <end position="127"/>
    </location>
</feature>
<feature type="transmembrane region" description="Helical" evidence="1">
    <location>
        <begin position="26"/>
        <end position="46"/>
    </location>
</feature>
<accession>A0A1D8ET85</accession>
<dbReference type="InterPro" id="IPR036259">
    <property type="entry name" value="MFS_trans_sf"/>
</dbReference>
<evidence type="ECO:0000313" key="3">
    <source>
        <dbReference type="Proteomes" id="UP000223795"/>
    </source>
</evidence>
<feature type="transmembrane region" description="Helical" evidence="1">
    <location>
        <begin position="83"/>
        <end position="103"/>
    </location>
</feature>
<keyword evidence="1" id="KW-0812">Transmembrane</keyword>
<dbReference type="Proteomes" id="UP000223795">
    <property type="component" value="Segment"/>
</dbReference>
<evidence type="ECO:0000256" key="1">
    <source>
        <dbReference type="SAM" id="Phobius"/>
    </source>
</evidence>
<dbReference type="RefSeq" id="YP_009596770.1">
    <property type="nucleotide sequence ID" value="NC_041890.1"/>
</dbReference>
<protein>
    <submittedName>
        <fullName evidence="2">Uncharacterized protein</fullName>
    </submittedName>
</protein>
<keyword evidence="1" id="KW-0472">Membrane</keyword>
<gene>
    <name evidence="2" type="primary">22</name>
    <name evidence="2" type="ORF">ANATOLE_22</name>
</gene>
<sequence length="149" mass="15603">MSRDADVTKQAPLIRRVWAMLAEPKSVTIMMTFAYGGLLGMGFSSLAGASPGGLRDMMGGLLIVGGVCGLIGCPAGQWWIERAGLVAVAAAFAGHLSFVVAVSPPDGPWEVASAIGVLVLVATRWIRIRALPADPRRARPNNAGRGRHD</sequence>
<proteinExistence type="predicted"/>
<dbReference type="KEGG" id="vg:40072369"/>
<reference evidence="2 3" key="1">
    <citation type="submission" date="2016-07" db="EMBL/GenBank/DDBJ databases">
        <authorList>
            <person name="Modlin R.L."/>
            <person name="Cheng L.S."/>
            <person name="Marinelli L.J."/>
            <person name="Grosset N."/>
            <person name="Gautier M."/>
            <person name="Fitz-Gibbon S."/>
            <person name="Pellegrini M."/>
            <person name="Bowman C.A."/>
            <person name="Russell D.A."/>
            <person name="Jacobs-Sera D."/>
            <person name="Hatfull G.F."/>
        </authorList>
    </citation>
    <scope>NUCLEOTIDE SEQUENCE [LARGE SCALE GENOMIC DNA]</scope>
</reference>
<dbReference type="OrthoDB" id="14305at10239"/>
<dbReference type="GeneID" id="40072369"/>
<evidence type="ECO:0000313" key="2">
    <source>
        <dbReference type="EMBL" id="AOT24261.1"/>
    </source>
</evidence>
<name>A0A1D8ET85_9CAUD</name>
<organism evidence="2 3">
    <name type="scientific">Propionibacterium phage Anatole</name>
    <dbReference type="NCBI Taxonomy" id="1897531"/>
    <lineage>
        <taxon>Viruses</taxon>
        <taxon>Duplodnaviria</taxon>
        <taxon>Heunggongvirae</taxon>
        <taxon>Uroviricota</taxon>
        <taxon>Caudoviricetes</taxon>
        <taxon>Anatolevirus</taxon>
        <taxon>Anatolevirus anatole</taxon>
    </lineage>
</organism>
<dbReference type="SUPFAM" id="SSF103473">
    <property type="entry name" value="MFS general substrate transporter"/>
    <property type="match status" value="1"/>
</dbReference>
<keyword evidence="3" id="KW-1185">Reference proteome</keyword>
<keyword evidence="1" id="KW-1133">Transmembrane helix</keyword>
<dbReference type="EMBL" id="KX620748">
    <property type="protein sequence ID" value="AOT24261.1"/>
    <property type="molecule type" value="Genomic_DNA"/>
</dbReference>